<evidence type="ECO:0000313" key="1">
    <source>
        <dbReference type="EMBL" id="KAJ9122782.1"/>
    </source>
</evidence>
<protein>
    <submittedName>
        <fullName evidence="1">Uncharacterized protein</fullName>
    </submittedName>
</protein>
<accession>A0ACC2XFT4</accession>
<organism evidence="1 2">
    <name type="scientific">Naganishia onofrii</name>
    <dbReference type="NCBI Taxonomy" id="1851511"/>
    <lineage>
        <taxon>Eukaryota</taxon>
        <taxon>Fungi</taxon>
        <taxon>Dikarya</taxon>
        <taxon>Basidiomycota</taxon>
        <taxon>Agaricomycotina</taxon>
        <taxon>Tremellomycetes</taxon>
        <taxon>Filobasidiales</taxon>
        <taxon>Filobasidiaceae</taxon>
        <taxon>Naganishia</taxon>
    </lineage>
</organism>
<proteinExistence type="predicted"/>
<dbReference type="EMBL" id="JASBWV010000014">
    <property type="protein sequence ID" value="KAJ9122782.1"/>
    <property type="molecule type" value="Genomic_DNA"/>
</dbReference>
<keyword evidence="2" id="KW-1185">Reference proteome</keyword>
<reference evidence="1" key="1">
    <citation type="submission" date="2023-04" db="EMBL/GenBank/DDBJ databases">
        <title>Draft Genome sequencing of Naganishia species isolated from polar environments using Oxford Nanopore Technology.</title>
        <authorList>
            <person name="Leo P."/>
            <person name="Venkateswaran K."/>
        </authorList>
    </citation>
    <scope>NUCLEOTIDE SEQUENCE</scope>
    <source>
        <strain evidence="1">DBVPG 5303</strain>
    </source>
</reference>
<dbReference type="Proteomes" id="UP001234202">
    <property type="component" value="Unassembled WGS sequence"/>
</dbReference>
<name>A0ACC2XFT4_9TREE</name>
<evidence type="ECO:0000313" key="2">
    <source>
        <dbReference type="Proteomes" id="UP001234202"/>
    </source>
</evidence>
<gene>
    <name evidence="1" type="ORF">QFC24_004213</name>
</gene>
<comment type="caution">
    <text evidence="1">The sequence shown here is derived from an EMBL/GenBank/DDBJ whole genome shotgun (WGS) entry which is preliminary data.</text>
</comment>
<sequence>MSLIGFAERLEVRTSPAGDVLFASTRGLKPTEKGYIIALPLDLTTGLISGNPHVNASSGNAEHTPLHRWQTPTSGGWANAIAVCPIVGPKGQVWISLTDSEEGWVWMLQWTLPGGFEVLGSVNLNENEDVWQKDDKRKGEEVVGASVTVWYD</sequence>